<evidence type="ECO:0000313" key="2">
    <source>
        <dbReference type="Proteomes" id="UP001374803"/>
    </source>
</evidence>
<name>A0ABZ2KUU7_9BACT</name>
<sequence length="76" mass="8118">MIRAVPIALMFASVLVMGVMGGGCKTMQSSAAKDPQRCERDPGCTSKQDKSKDCATACSDNIECMERCQQVTGQGR</sequence>
<organism evidence="1 2">
    <name type="scientific">Pendulispora rubella</name>
    <dbReference type="NCBI Taxonomy" id="2741070"/>
    <lineage>
        <taxon>Bacteria</taxon>
        <taxon>Pseudomonadati</taxon>
        <taxon>Myxococcota</taxon>
        <taxon>Myxococcia</taxon>
        <taxon>Myxococcales</taxon>
        <taxon>Sorangiineae</taxon>
        <taxon>Pendulisporaceae</taxon>
        <taxon>Pendulispora</taxon>
    </lineage>
</organism>
<protein>
    <recommendedName>
        <fullName evidence="3">Lipoprotein</fullName>
    </recommendedName>
</protein>
<dbReference type="Proteomes" id="UP001374803">
    <property type="component" value="Chromosome"/>
</dbReference>
<accession>A0ABZ2KUU7</accession>
<reference evidence="1" key="1">
    <citation type="submission" date="2021-12" db="EMBL/GenBank/DDBJ databases">
        <title>Discovery of the Pendulisporaceae a myxobacterial family with distinct sporulation behavior and unique specialized metabolism.</title>
        <authorList>
            <person name="Garcia R."/>
            <person name="Popoff A."/>
            <person name="Bader C.D."/>
            <person name="Loehr J."/>
            <person name="Walesch S."/>
            <person name="Walt C."/>
            <person name="Boldt J."/>
            <person name="Bunk B."/>
            <person name="Haeckl F.J.F.P.J."/>
            <person name="Gunesch A.P."/>
            <person name="Birkelbach J."/>
            <person name="Nuebel U."/>
            <person name="Pietschmann T."/>
            <person name="Bach T."/>
            <person name="Mueller R."/>
        </authorList>
    </citation>
    <scope>NUCLEOTIDE SEQUENCE</scope>
    <source>
        <strain evidence="1">MSr11367</strain>
    </source>
</reference>
<evidence type="ECO:0000313" key="1">
    <source>
        <dbReference type="EMBL" id="WXB02453.1"/>
    </source>
</evidence>
<dbReference type="RefSeq" id="WP_394832081.1">
    <property type="nucleotide sequence ID" value="NZ_CP089929.1"/>
</dbReference>
<keyword evidence="2" id="KW-1185">Reference proteome</keyword>
<gene>
    <name evidence="1" type="ORF">LVJ94_36745</name>
</gene>
<proteinExistence type="predicted"/>
<dbReference type="EMBL" id="CP089983">
    <property type="protein sequence ID" value="WXB02453.1"/>
    <property type="molecule type" value="Genomic_DNA"/>
</dbReference>
<dbReference type="PROSITE" id="PS51257">
    <property type="entry name" value="PROKAR_LIPOPROTEIN"/>
    <property type="match status" value="1"/>
</dbReference>
<evidence type="ECO:0008006" key="3">
    <source>
        <dbReference type="Google" id="ProtNLM"/>
    </source>
</evidence>